<organism evidence="1">
    <name type="scientific">Anguilla anguilla</name>
    <name type="common">European freshwater eel</name>
    <name type="synonym">Muraena anguilla</name>
    <dbReference type="NCBI Taxonomy" id="7936"/>
    <lineage>
        <taxon>Eukaryota</taxon>
        <taxon>Metazoa</taxon>
        <taxon>Chordata</taxon>
        <taxon>Craniata</taxon>
        <taxon>Vertebrata</taxon>
        <taxon>Euteleostomi</taxon>
        <taxon>Actinopterygii</taxon>
        <taxon>Neopterygii</taxon>
        <taxon>Teleostei</taxon>
        <taxon>Anguilliformes</taxon>
        <taxon>Anguillidae</taxon>
        <taxon>Anguilla</taxon>
    </lineage>
</organism>
<dbReference type="EMBL" id="GBXM01078522">
    <property type="protein sequence ID" value="JAH30055.1"/>
    <property type="molecule type" value="Transcribed_RNA"/>
</dbReference>
<evidence type="ECO:0000313" key="1">
    <source>
        <dbReference type="EMBL" id="JAH30055.1"/>
    </source>
</evidence>
<proteinExistence type="predicted"/>
<sequence>MNKHQHTFFALQIR</sequence>
<name>A0A0E9RNQ3_ANGAN</name>
<accession>A0A0E9RNQ3</accession>
<protein>
    <submittedName>
        <fullName evidence="1">Uncharacterized protein</fullName>
    </submittedName>
</protein>
<reference evidence="1" key="1">
    <citation type="submission" date="2014-11" db="EMBL/GenBank/DDBJ databases">
        <authorList>
            <person name="Amaro Gonzalez C."/>
        </authorList>
    </citation>
    <scope>NUCLEOTIDE SEQUENCE</scope>
</reference>
<reference evidence="1" key="2">
    <citation type="journal article" date="2015" name="Fish Shellfish Immunol.">
        <title>Early steps in the European eel (Anguilla anguilla)-Vibrio vulnificus interaction in the gills: Role of the RtxA13 toxin.</title>
        <authorList>
            <person name="Callol A."/>
            <person name="Pajuelo D."/>
            <person name="Ebbesson L."/>
            <person name="Teles M."/>
            <person name="MacKenzie S."/>
            <person name="Amaro C."/>
        </authorList>
    </citation>
    <scope>NUCLEOTIDE SEQUENCE</scope>
</reference>